<comment type="similarity">
    <text evidence="4">Belongs to the methyl-accepting chemotaxis (MCP) protein family.</text>
</comment>
<dbReference type="CDD" id="cd11386">
    <property type="entry name" value="MCP_signal"/>
    <property type="match status" value="1"/>
</dbReference>
<dbReference type="PANTHER" id="PTHR32089">
    <property type="entry name" value="METHYL-ACCEPTING CHEMOTAXIS PROTEIN MCPB"/>
    <property type="match status" value="1"/>
</dbReference>
<comment type="caution">
    <text evidence="11">The sequence shown here is derived from an EMBL/GenBank/DDBJ whole genome shotgun (WGS) entry which is preliminary data.</text>
</comment>
<evidence type="ECO:0000256" key="6">
    <source>
        <dbReference type="SAM" id="Coils"/>
    </source>
</evidence>
<reference evidence="11 12" key="1">
    <citation type="submission" date="2024-04" db="EMBL/GenBank/DDBJ databases">
        <title>Draft genome sequence of Thalassolituus maritimus NBRC 116585.</title>
        <authorList>
            <person name="Miyakawa T."/>
            <person name="Kusuya Y."/>
            <person name="Miura T."/>
        </authorList>
    </citation>
    <scope>NUCLEOTIDE SEQUENCE [LARGE SCALE GENOMIC DNA]</scope>
    <source>
        <strain evidence="11 12">5NW40-0001</strain>
    </source>
</reference>
<keyword evidence="2" id="KW-1003">Cell membrane</keyword>
<name>A0ABQ0A0G7_9GAMM</name>
<dbReference type="SMART" id="SM00283">
    <property type="entry name" value="MA"/>
    <property type="match status" value="1"/>
</dbReference>
<evidence type="ECO:0000313" key="11">
    <source>
        <dbReference type="EMBL" id="GAA6145755.1"/>
    </source>
</evidence>
<feature type="transmembrane region" description="Helical" evidence="7">
    <location>
        <begin position="414"/>
        <end position="440"/>
    </location>
</feature>
<evidence type="ECO:0000256" key="2">
    <source>
        <dbReference type="ARBA" id="ARBA00022519"/>
    </source>
</evidence>
<dbReference type="PROSITE" id="PS50885">
    <property type="entry name" value="HAMP"/>
    <property type="match status" value="1"/>
</dbReference>
<dbReference type="SMART" id="SM00304">
    <property type="entry name" value="HAMP"/>
    <property type="match status" value="1"/>
</dbReference>
<dbReference type="InterPro" id="IPR003660">
    <property type="entry name" value="HAMP_dom"/>
</dbReference>
<sequence>MRIQKKITLSVVACTLAAVILTATVTITTSLKASSSHSEVLVKNNLSAQSQQKKSQIENYFRDTDKQLRLLAQSPFIRETLTELIAGFDAYATEVNFRDNSSLIEYYDNEFNRRYQDITGKSADTDSLTDALSDTALALQTKYISENPNPLGEKDKMDRADTYAYYDTLHEMIHPYLREYLTGEGLYDVFLVSDRGDIVYSVYKELDYATSLISGPYKDSGIAKAFRNAMTLNDGDSAFVDFQPYTPSYEAAAAFLSSPIFIGDTRIGAMIIQLPIDAISAIMSNDGNWKSAGLGQTGDNFLVGDDRLLRSDMRAFQASPDEFMNAIPASVISANEKSAILQRGSLVGYFNVDSATVDSGLSGMTGAQRINDMHGTQLLSAYAPVEVFGKTWVLISQMSEKEAFAEVEAGTKELILYSILASVVLAIGGLVIAVVLGGSVTRPIVNFIKQIRTSAANKDLSVRFPTDGSEEVRSLALSLNDMMGDLDRFMGQVNSTSNNLTEHAHSLEKVTHSTSQKVTRQNEEVNAAAKATREVSESVGEVAAHADNAAQHVRDTRQRIMNSHQLSADARQSIRHLRDNMQRSMTSIEALETESDSIGAVLDVIQTIAEQTNLLALNAAIEAARAGEQGRGFAVVADEVRTLASRTGESTDDIRNRIQALRSQVQNVREAISASEQDTRKSLDGIEKTVEEMDEVANSVDGIEQMSMQIAASAEEQSQVTSEIEKNVAHVRDLSDDILDSTATISTSSEELGDIARVMKSHLTQYHFNKSHH</sequence>
<comment type="subcellular location">
    <subcellularLocation>
        <location evidence="1">Cell inner membrane</location>
        <topology evidence="1">Multi-pass membrane protein</topology>
    </subcellularLocation>
</comment>
<dbReference type="RefSeq" id="WP_353294826.1">
    <property type="nucleotide sequence ID" value="NZ_BAABWH010000004.1"/>
</dbReference>
<evidence type="ECO:0000256" key="4">
    <source>
        <dbReference type="ARBA" id="ARBA00029447"/>
    </source>
</evidence>
<protein>
    <submittedName>
        <fullName evidence="11">Methyl-accepting chemotaxis protein</fullName>
    </submittedName>
</protein>
<evidence type="ECO:0000256" key="1">
    <source>
        <dbReference type="ARBA" id="ARBA00004429"/>
    </source>
</evidence>
<feature type="domain" description="HAMP" evidence="10">
    <location>
        <begin position="438"/>
        <end position="491"/>
    </location>
</feature>
<evidence type="ECO:0000259" key="10">
    <source>
        <dbReference type="PROSITE" id="PS50885"/>
    </source>
</evidence>
<dbReference type="PANTHER" id="PTHR32089:SF120">
    <property type="entry name" value="METHYL-ACCEPTING CHEMOTAXIS PROTEIN TLPQ"/>
    <property type="match status" value="1"/>
</dbReference>
<dbReference type="Pfam" id="PF00015">
    <property type="entry name" value="MCPsignal"/>
    <property type="match status" value="1"/>
</dbReference>
<feature type="coiled-coil region" evidence="6">
    <location>
        <begin position="651"/>
        <end position="678"/>
    </location>
</feature>
<dbReference type="Proteomes" id="UP001481413">
    <property type="component" value="Unassembled WGS sequence"/>
</dbReference>
<keyword evidence="3 5" id="KW-0807">Transducer</keyword>
<proteinExistence type="inferred from homology"/>
<dbReference type="PROSITE" id="PS50192">
    <property type="entry name" value="T_SNARE"/>
    <property type="match status" value="1"/>
</dbReference>
<keyword evidence="2" id="KW-0997">Cell inner membrane</keyword>
<dbReference type="Pfam" id="PF00672">
    <property type="entry name" value="HAMP"/>
    <property type="match status" value="1"/>
</dbReference>
<dbReference type="PROSITE" id="PS50111">
    <property type="entry name" value="CHEMOTAXIS_TRANSDUC_2"/>
    <property type="match status" value="1"/>
</dbReference>
<dbReference type="EMBL" id="BAABWH010000004">
    <property type="protein sequence ID" value="GAA6145755.1"/>
    <property type="molecule type" value="Genomic_DNA"/>
</dbReference>
<dbReference type="CDD" id="cd06225">
    <property type="entry name" value="HAMP"/>
    <property type="match status" value="1"/>
</dbReference>
<keyword evidence="7" id="KW-1133">Transmembrane helix</keyword>
<evidence type="ECO:0000256" key="7">
    <source>
        <dbReference type="SAM" id="Phobius"/>
    </source>
</evidence>
<dbReference type="Gene3D" id="1.10.287.950">
    <property type="entry name" value="Methyl-accepting chemotaxis protein"/>
    <property type="match status" value="1"/>
</dbReference>
<evidence type="ECO:0000259" key="9">
    <source>
        <dbReference type="PROSITE" id="PS50192"/>
    </source>
</evidence>
<feature type="domain" description="Methyl-accepting transducer" evidence="8">
    <location>
        <begin position="496"/>
        <end position="732"/>
    </location>
</feature>
<evidence type="ECO:0000256" key="5">
    <source>
        <dbReference type="PROSITE-ProRule" id="PRU00284"/>
    </source>
</evidence>
<dbReference type="SUPFAM" id="SSF58104">
    <property type="entry name" value="Methyl-accepting chemotaxis protein (MCP) signaling domain"/>
    <property type="match status" value="1"/>
</dbReference>
<gene>
    <name evidence="11" type="ORF">NBRC116585_18730</name>
</gene>
<keyword evidence="7" id="KW-0472">Membrane</keyword>
<keyword evidence="6" id="KW-0175">Coiled coil</keyword>
<evidence type="ECO:0000256" key="3">
    <source>
        <dbReference type="ARBA" id="ARBA00023224"/>
    </source>
</evidence>
<keyword evidence="12" id="KW-1185">Reference proteome</keyword>
<dbReference type="InterPro" id="IPR004089">
    <property type="entry name" value="MCPsignal_dom"/>
</dbReference>
<organism evidence="11 12">
    <name type="scientific">Thalassolituus maritimus</name>
    <dbReference type="NCBI Taxonomy" id="484498"/>
    <lineage>
        <taxon>Bacteria</taxon>
        <taxon>Pseudomonadati</taxon>
        <taxon>Pseudomonadota</taxon>
        <taxon>Gammaproteobacteria</taxon>
        <taxon>Oceanospirillales</taxon>
        <taxon>Oceanospirillaceae</taxon>
        <taxon>Thalassolituus</taxon>
    </lineage>
</organism>
<evidence type="ECO:0000259" key="8">
    <source>
        <dbReference type="PROSITE" id="PS50111"/>
    </source>
</evidence>
<dbReference type="InterPro" id="IPR000727">
    <property type="entry name" value="T_SNARE_dom"/>
</dbReference>
<keyword evidence="7" id="KW-0812">Transmembrane</keyword>
<feature type="domain" description="T-SNARE coiled-coil homology" evidence="9">
    <location>
        <begin position="683"/>
        <end position="745"/>
    </location>
</feature>
<accession>A0ABQ0A0G7</accession>
<evidence type="ECO:0000313" key="12">
    <source>
        <dbReference type="Proteomes" id="UP001481413"/>
    </source>
</evidence>